<name>A0A7S3ZJC7_9STRA</name>
<evidence type="ECO:0000313" key="2">
    <source>
        <dbReference type="EMBL" id="CAE0685043.1"/>
    </source>
</evidence>
<gene>
    <name evidence="2" type="ORF">PCAL00307_LOCUS477</name>
    <name evidence="3" type="ORF">PECAL_5P07580</name>
</gene>
<reference evidence="3" key="2">
    <citation type="submission" date="2021-11" db="EMBL/GenBank/DDBJ databases">
        <authorList>
            <consortium name="Genoscope - CEA"/>
            <person name="William W."/>
        </authorList>
    </citation>
    <scope>NUCLEOTIDE SEQUENCE</scope>
</reference>
<evidence type="ECO:0000313" key="3">
    <source>
        <dbReference type="EMBL" id="CAH0376193.1"/>
    </source>
</evidence>
<dbReference type="EMBL" id="HBIW01000574">
    <property type="protein sequence ID" value="CAE0685043.1"/>
    <property type="molecule type" value="Transcribed_RNA"/>
</dbReference>
<evidence type="ECO:0000256" key="1">
    <source>
        <dbReference type="SAM" id="MobiDB-lite"/>
    </source>
</evidence>
<feature type="compositionally biased region" description="Low complexity" evidence="1">
    <location>
        <begin position="237"/>
        <end position="257"/>
    </location>
</feature>
<evidence type="ECO:0000313" key="4">
    <source>
        <dbReference type="Proteomes" id="UP000789595"/>
    </source>
</evidence>
<feature type="region of interest" description="Disordered" evidence="1">
    <location>
        <begin position="221"/>
        <end position="257"/>
    </location>
</feature>
<keyword evidence="4" id="KW-1185">Reference proteome</keyword>
<protein>
    <submittedName>
        <fullName evidence="2">Uncharacterized protein</fullName>
    </submittedName>
</protein>
<proteinExistence type="predicted"/>
<reference evidence="2" key="1">
    <citation type="submission" date="2021-01" db="EMBL/GenBank/DDBJ databases">
        <authorList>
            <person name="Corre E."/>
            <person name="Pelletier E."/>
            <person name="Niang G."/>
            <person name="Scheremetjew M."/>
            <person name="Finn R."/>
            <person name="Kale V."/>
            <person name="Holt S."/>
            <person name="Cochrane G."/>
            <person name="Meng A."/>
            <person name="Brown T."/>
            <person name="Cohen L."/>
        </authorList>
    </citation>
    <scope>NUCLEOTIDE SEQUENCE</scope>
    <source>
        <strain evidence="2">CCMP1756</strain>
    </source>
</reference>
<sequence>MCLPQTLLMPAKREFYILQSCCCSNCYFDPVPDGCLDGPDPVWKATSARPARWRGRVTFDFHTGDVEVCCFQEDFACLAAPADAPRVCGVLGYTLYPAKGCCITLKALYPERPEIVLKQNNTVLCAGCVGVGEKTLWSQAIYCRPPATFLFVELRCCCLAHDLGLNIAGDGDGCVLPNCSEYVPMACTFLGFMCMPKKGCCIKVSDAFEGKILTDADIRKMMNNDHTPPASPEKPELASPDAAAPASPEMARGAEPY</sequence>
<organism evidence="2">
    <name type="scientific">Pelagomonas calceolata</name>
    <dbReference type="NCBI Taxonomy" id="35677"/>
    <lineage>
        <taxon>Eukaryota</taxon>
        <taxon>Sar</taxon>
        <taxon>Stramenopiles</taxon>
        <taxon>Ochrophyta</taxon>
        <taxon>Pelagophyceae</taxon>
        <taxon>Pelagomonadales</taxon>
        <taxon>Pelagomonadaceae</taxon>
        <taxon>Pelagomonas</taxon>
    </lineage>
</organism>
<dbReference type="EMBL" id="CAKKNE010000005">
    <property type="protein sequence ID" value="CAH0376193.1"/>
    <property type="molecule type" value="Genomic_DNA"/>
</dbReference>
<dbReference type="Proteomes" id="UP000789595">
    <property type="component" value="Unassembled WGS sequence"/>
</dbReference>
<dbReference type="AlphaFoldDB" id="A0A7S3ZJC7"/>
<accession>A0A7S3ZJC7</accession>